<reference evidence="1 2" key="2">
    <citation type="journal article" date="2015" name="PLoS ONE">
        <title>Whole-Genome Optical Mapping and Finished Genome Sequence of Sphingobacterium deserti sp. nov., a New Species Isolated from the Western Desert of China.</title>
        <authorList>
            <person name="Teng C."/>
            <person name="Zhou Z."/>
            <person name="Molnar I."/>
            <person name="Li X."/>
            <person name="Tang R."/>
            <person name="Chen M."/>
            <person name="Wang L."/>
            <person name="Su S."/>
            <person name="Zhang W."/>
            <person name="Lin M."/>
        </authorList>
    </citation>
    <scope>NUCLEOTIDE SEQUENCE [LARGE SCALE GENOMIC DNA]</scope>
    <source>
        <strain evidence="2">ACCC05744</strain>
    </source>
</reference>
<evidence type="ECO:0000313" key="1">
    <source>
        <dbReference type="EMBL" id="KGE13037.1"/>
    </source>
</evidence>
<dbReference type="AlphaFoldDB" id="A0A0B8SZA1"/>
<evidence type="ECO:0000313" key="2">
    <source>
        <dbReference type="Proteomes" id="UP000031802"/>
    </source>
</evidence>
<dbReference type="OrthoDB" id="9866222at2"/>
<dbReference type="RefSeq" id="WP_037501931.1">
    <property type="nucleotide sequence ID" value="NZ_JJMU01000061.1"/>
</dbReference>
<dbReference type="STRING" id="1229276.DI53_3254"/>
<comment type="caution">
    <text evidence="1">The sequence shown here is derived from an EMBL/GenBank/DDBJ whole genome shotgun (WGS) entry which is preliminary data.</text>
</comment>
<proteinExistence type="predicted"/>
<keyword evidence="2" id="KW-1185">Reference proteome</keyword>
<protein>
    <submittedName>
        <fullName evidence="1">Uncharacterized protein</fullName>
    </submittedName>
</protein>
<dbReference type="EMBL" id="JJMU01000061">
    <property type="protein sequence ID" value="KGE13037.1"/>
    <property type="molecule type" value="Genomic_DNA"/>
</dbReference>
<reference evidence="2" key="1">
    <citation type="submission" date="2014-04" db="EMBL/GenBank/DDBJ databases">
        <title>Whole-Genome optical mapping and complete genome sequence of Sphingobacterium deserti sp. nov., a new spaces isolated from desert in the west of China.</title>
        <authorList>
            <person name="Teng C."/>
            <person name="Zhou Z."/>
            <person name="Li X."/>
            <person name="Chen M."/>
            <person name="Lin M."/>
            <person name="Wang L."/>
            <person name="Su S."/>
            <person name="Zhang C."/>
            <person name="Zhang W."/>
        </authorList>
    </citation>
    <scope>NUCLEOTIDE SEQUENCE [LARGE SCALE GENOMIC DNA]</scope>
    <source>
        <strain evidence="2">ACCC05744</strain>
    </source>
</reference>
<name>A0A0B8SZA1_9SPHI</name>
<dbReference type="PATRIC" id="fig|1229276.3.peg.3363"/>
<organism evidence="1 2">
    <name type="scientific">Sphingobacterium deserti</name>
    <dbReference type="NCBI Taxonomy" id="1229276"/>
    <lineage>
        <taxon>Bacteria</taxon>
        <taxon>Pseudomonadati</taxon>
        <taxon>Bacteroidota</taxon>
        <taxon>Sphingobacteriia</taxon>
        <taxon>Sphingobacteriales</taxon>
        <taxon>Sphingobacteriaceae</taxon>
        <taxon>Sphingobacterium</taxon>
    </lineage>
</organism>
<sequence length="62" mass="7113">MEQITVTTERGIEKTTTLKNGDVLLEIAALEKIDQLENHAVAYFINHEPVDQQTYRTRLQQG</sequence>
<gene>
    <name evidence="1" type="ORF">DI53_3254</name>
</gene>
<dbReference type="Proteomes" id="UP000031802">
    <property type="component" value="Unassembled WGS sequence"/>
</dbReference>
<accession>A0A0B8SZA1</accession>